<evidence type="ECO:0000256" key="1">
    <source>
        <dbReference type="ARBA" id="ARBA00005771"/>
    </source>
</evidence>
<gene>
    <name evidence="4" type="ORF">HPB48_020507</name>
</gene>
<dbReference type="PANTHER" id="PTHR11783">
    <property type="entry name" value="SULFOTRANSFERASE SULT"/>
    <property type="match status" value="1"/>
</dbReference>
<keyword evidence="5" id="KW-1185">Reference proteome</keyword>
<comment type="similarity">
    <text evidence="1">Belongs to the sulfotransferase 1 family.</text>
</comment>
<dbReference type="VEuPathDB" id="VectorBase:HLOH_063161"/>
<proteinExistence type="inferred from homology"/>
<dbReference type="SUPFAM" id="SSF52540">
    <property type="entry name" value="P-loop containing nucleoside triphosphate hydrolases"/>
    <property type="match status" value="1"/>
</dbReference>
<reference evidence="4 5" key="1">
    <citation type="journal article" date="2020" name="Cell">
        <title>Large-Scale Comparative Analyses of Tick Genomes Elucidate Their Genetic Diversity and Vector Capacities.</title>
        <authorList>
            <consortium name="Tick Genome and Microbiome Consortium (TIGMIC)"/>
            <person name="Jia N."/>
            <person name="Wang J."/>
            <person name="Shi W."/>
            <person name="Du L."/>
            <person name="Sun Y."/>
            <person name="Zhan W."/>
            <person name="Jiang J.F."/>
            <person name="Wang Q."/>
            <person name="Zhang B."/>
            <person name="Ji P."/>
            <person name="Bell-Sakyi L."/>
            <person name="Cui X.M."/>
            <person name="Yuan T.T."/>
            <person name="Jiang B.G."/>
            <person name="Yang W.F."/>
            <person name="Lam T.T."/>
            <person name="Chang Q.C."/>
            <person name="Ding S.J."/>
            <person name="Wang X.J."/>
            <person name="Zhu J.G."/>
            <person name="Ruan X.D."/>
            <person name="Zhao L."/>
            <person name="Wei J.T."/>
            <person name="Ye R.Z."/>
            <person name="Que T.C."/>
            <person name="Du C.H."/>
            <person name="Zhou Y.H."/>
            <person name="Cheng J.X."/>
            <person name="Dai P.F."/>
            <person name="Guo W.B."/>
            <person name="Han X.H."/>
            <person name="Huang E.J."/>
            <person name="Li L.F."/>
            <person name="Wei W."/>
            <person name="Gao Y.C."/>
            <person name="Liu J.Z."/>
            <person name="Shao H.Z."/>
            <person name="Wang X."/>
            <person name="Wang C.C."/>
            <person name="Yang T.C."/>
            <person name="Huo Q.B."/>
            <person name="Li W."/>
            <person name="Chen H.Y."/>
            <person name="Chen S.E."/>
            <person name="Zhou L.G."/>
            <person name="Ni X.B."/>
            <person name="Tian J.H."/>
            <person name="Sheng Y."/>
            <person name="Liu T."/>
            <person name="Pan Y.S."/>
            <person name="Xia L.Y."/>
            <person name="Li J."/>
            <person name="Zhao F."/>
            <person name="Cao W.C."/>
        </authorList>
    </citation>
    <scope>NUCLEOTIDE SEQUENCE [LARGE SCALE GENOMIC DNA]</scope>
    <source>
        <strain evidence="4">HaeL-2018</strain>
    </source>
</reference>
<protein>
    <recommendedName>
        <fullName evidence="3">Sulfotransferase domain-containing protein</fullName>
    </recommendedName>
</protein>
<keyword evidence="2" id="KW-0808">Transferase</keyword>
<dbReference type="InterPro" id="IPR027417">
    <property type="entry name" value="P-loop_NTPase"/>
</dbReference>
<evidence type="ECO:0000256" key="2">
    <source>
        <dbReference type="ARBA" id="ARBA00022679"/>
    </source>
</evidence>
<dbReference type="Gene3D" id="3.40.50.300">
    <property type="entry name" value="P-loop containing nucleotide triphosphate hydrolases"/>
    <property type="match status" value="1"/>
</dbReference>
<feature type="domain" description="Sulfotransferase" evidence="3">
    <location>
        <begin position="1"/>
        <end position="241"/>
    </location>
</feature>
<dbReference type="GO" id="GO:0008146">
    <property type="term" value="F:sulfotransferase activity"/>
    <property type="evidence" value="ECO:0007669"/>
    <property type="project" value="InterPro"/>
</dbReference>
<dbReference type="OMA" id="LNAKFRK"/>
<dbReference type="AlphaFoldDB" id="A0A9J6GJ44"/>
<dbReference type="OrthoDB" id="205623at2759"/>
<sequence>MQQIVYNILMNGNLPDDELDVVLRLPFLEVQGADAARYGPKPGAYKTHLPFDKHPYSPEAKYIYVARNPYDCCVSFFYHTKNFPAYRYEDGTFDDFFDKFIAGKVDFGDYLDHLLSWYAHRNDANVLFVTFEDMKRDPGAWVLRVAEFMGEDYVSRLREDKGLLEKIVSAVSFTRMKGSLNAKFRKDDREGKDEAVVSPMTNSQYTIEALHPAGEVGDWKRHFDEKHVEKMKQYIASRMAGPIITSLWSEIPV</sequence>
<dbReference type="InterPro" id="IPR000863">
    <property type="entry name" value="Sulfotransferase_dom"/>
</dbReference>
<dbReference type="EMBL" id="JABSTR010000007">
    <property type="protein sequence ID" value="KAH9375283.1"/>
    <property type="molecule type" value="Genomic_DNA"/>
</dbReference>
<evidence type="ECO:0000313" key="5">
    <source>
        <dbReference type="Proteomes" id="UP000821853"/>
    </source>
</evidence>
<organism evidence="4 5">
    <name type="scientific">Haemaphysalis longicornis</name>
    <name type="common">Bush tick</name>
    <dbReference type="NCBI Taxonomy" id="44386"/>
    <lineage>
        <taxon>Eukaryota</taxon>
        <taxon>Metazoa</taxon>
        <taxon>Ecdysozoa</taxon>
        <taxon>Arthropoda</taxon>
        <taxon>Chelicerata</taxon>
        <taxon>Arachnida</taxon>
        <taxon>Acari</taxon>
        <taxon>Parasitiformes</taxon>
        <taxon>Ixodida</taxon>
        <taxon>Ixodoidea</taxon>
        <taxon>Ixodidae</taxon>
        <taxon>Haemaphysalinae</taxon>
        <taxon>Haemaphysalis</taxon>
    </lineage>
</organism>
<evidence type="ECO:0000313" key="4">
    <source>
        <dbReference type="EMBL" id="KAH9375283.1"/>
    </source>
</evidence>
<accession>A0A9J6GJ44</accession>
<dbReference type="Pfam" id="PF00685">
    <property type="entry name" value="Sulfotransfer_1"/>
    <property type="match status" value="1"/>
</dbReference>
<evidence type="ECO:0000259" key="3">
    <source>
        <dbReference type="Pfam" id="PF00685"/>
    </source>
</evidence>
<name>A0A9J6GJ44_HAELO</name>
<comment type="caution">
    <text evidence="4">The sequence shown here is derived from an EMBL/GenBank/DDBJ whole genome shotgun (WGS) entry which is preliminary data.</text>
</comment>
<dbReference type="Proteomes" id="UP000821853">
    <property type="component" value="Chromosome 5"/>
</dbReference>